<dbReference type="KEGG" id="ccin:107267889"/>
<dbReference type="Proteomes" id="UP000694920">
    <property type="component" value="Unplaced"/>
</dbReference>
<dbReference type="InterPro" id="IPR004117">
    <property type="entry name" value="7tm6_olfct_rcpt"/>
</dbReference>
<dbReference type="Pfam" id="PF02949">
    <property type="entry name" value="7tm_6"/>
    <property type="match status" value="1"/>
</dbReference>
<dbReference type="RefSeq" id="XP_015595561.1">
    <property type="nucleotide sequence ID" value="XM_015740075.1"/>
</dbReference>
<protein>
    <recommendedName>
        <fullName evidence="10">Odorant receptor</fullName>
    </recommendedName>
</protein>
<evidence type="ECO:0000256" key="7">
    <source>
        <dbReference type="ARBA" id="ARBA00023136"/>
    </source>
</evidence>
<name>A0AAJ7BVM7_CEPCN</name>
<feature type="transmembrane region" description="Helical" evidence="10">
    <location>
        <begin position="285"/>
        <end position="308"/>
    </location>
</feature>
<gene>
    <name evidence="12" type="primary">LOC107267889</name>
</gene>
<evidence type="ECO:0000256" key="10">
    <source>
        <dbReference type="RuleBase" id="RU351113"/>
    </source>
</evidence>
<evidence type="ECO:0000256" key="8">
    <source>
        <dbReference type="ARBA" id="ARBA00023170"/>
    </source>
</evidence>
<keyword evidence="2" id="KW-1003">Cell membrane</keyword>
<keyword evidence="6 10" id="KW-1133">Transmembrane helix</keyword>
<dbReference type="PANTHER" id="PTHR21137:SF35">
    <property type="entry name" value="ODORANT RECEPTOR 19A-RELATED"/>
    <property type="match status" value="1"/>
</dbReference>
<dbReference type="PANTHER" id="PTHR21137">
    <property type="entry name" value="ODORANT RECEPTOR"/>
    <property type="match status" value="1"/>
</dbReference>
<sequence length="423" mass="48967">MEIQNMGFYESRKKSVKPIKTNVHLQVSLSIIRYMGTWPPQGRYRNLYFVYSFLVLNIILGSFLFAQFGTIIMIWGDIEKMVSCGALLMTNIAHAFKVVVMLRHQKSIQILLDSLQDELFTRNNERFKFIAYEYTWKGIFHHVAYQSFGTVAVLCWVFTSISDLIIKHMKRLPIPLWYPFNVTNTPAFELITLQQTVGVISGCFHNVAMDTLITGLITVACCQFELLKTNIITIGSNVNHEFCKISHNEINVTNVEDNENKVWQEMRKCIAHNNKIIEFSKEIQSLFGTAIFLQFLANCVIICLTTFNMSQTTVFVPSEILGTVAYTCCMVYQIFIYCWHGNELWLQSESVLRMSFTSNWWEHNRRYKKALQMVMLRASRPVILTAGKLLKLSLETFVASNIFFQILRVSYSLFTVLKTSTDH</sequence>
<feature type="transmembrane region" description="Helical" evidence="10">
    <location>
        <begin position="320"/>
        <end position="339"/>
    </location>
</feature>
<feature type="transmembrane region" description="Helical" evidence="10">
    <location>
        <begin position="143"/>
        <end position="166"/>
    </location>
</feature>
<comment type="subcellular location">
    <subcellularLocation>
        <location evidence="1 10">Cell membrane</location>
        <topology evidence="1 10">Multi-pass membrane protein</topology>
    </subcellularLocation>
</comment>
<keyword evidence="11" id="KW-1185">Reference proteome</keyword>
<evidence type="ECO:0000313" key="11">
    <source>
        <dbReference type="Proteomes" id="UP000694920"/>
    </source>
</evidence>
<comment type="caution">
    <text evidence="10">Lacks conserved residue(s) required for the propagation of feature annotation.</text>
</comment>
<evidence type="ECO:0000256" key="6">
    <source>
        <dbReference type="ARBA" id="ARBA00022989"/>
    </source>
</evidence>
<evidence type="ECO:0000256" key="2">
    <source>
        <dbReference type="ARBA" id="ARBA00022475"/>
    </source>
</evidence>
<dbReference type="GO" id="GO:0007165">
    <property type="term" value="P:signal transduction"/>
    <property type="evidence" value="ECO:0007669"/>
    <property type="project" value="UniProtKB-KW"/>
</dbReference>
<keyword evidence="9 10" id="KW-0807">Transducer</keyword>
<dbReference type="GeneID" id="107267889"/>
<keyword evidence="3 10" id="KW-0716">Sensory transduction</keyword>
<dbReference type="GO" id="GO:0005549">
    <property type="term" value="F:odorant binding"/>
    <property type="evidence" value="ECO:0007669"/>
    <property type="project" value="InterPro"/>
</dbReference>
<keyword evidence="8 10" id="KW-0675">Receptor</keyword>
<accession>A0AAJ7BVM7</accession>
<comment type="similarity">
    <text evidence="10">Belongs to the insect chemoreceptor superfamily. Heteromeric odorant receptor channel (TC 1.A.69) family.</text>
</comment>
<dbReference type="GO" id="GO:0005886">
    <property type="term" value="C:plasma membrane"/>
    <property type="evidence" value="ECO:0007669"/>
    <property type="project" value="UniProtKB-SubCell"/>
</dbReference>
<keyword evidence="4 10" id="KW-0812">Transmembrane</keyword>
<evidence type="ECO:0000256" key="5">
    <source>
        <dbReference type="ARBA" id="ARBA00022725"/>
    </source>
</evidence>
<feature type="transmembrane region" description="Helical" evidence="10">
    <location>
        <begin position="48"/>
        <end position="75"/>
    </location>
</feature>
<evidence type="ECO:0000256" key="4">
    <source>
        <dbReference type="ARBA" id="ARBA00022692"/>
    </source>
</evidence>
<dbReference type="AlphaFoldDB" id="A0AAJ7BVM7"/>
<evidence type="ECO:0000256" key="1">
    <source>
        <dbReference type="ARBA" id="ARBA00004651"/>
    </source>
</evidence>
<keyword evidence="7 10" id="KW-0472">Membrane</keyword>
<evidence type="ECO:0000256" key="9">
    <source>
        <dbReference type="ARBA" id="ARBA00023224"/>
    </source>
</evidence>
<evidence type="ECO:0000313" key="12">
    <source>
        <dbReference type="RefSeq" id="XP_015595561.1"/>
    </source>
</evidence>
<proteinExistence type="inferred from homology"/>
<reference evidence="12" key="1">
    <citation type="submission" date="2025-08" db="UniProtKB">
        <authorList>
            <consortium name="RefSeq"/>
        </authorList>
    </citation>
    <scope>IDENTIFICATION</scope>
</reference>
<organism evidence="11 12">
    <name type="scientific">Cephus cinctus</name>
    <name type="common">Wheat stem sawfly</name>
    <dbReference type="NCBI Taxonomy" id="211228"/>
    <lineage>
        <taxon>Eukaryota</taxon>
        <taxon>Metazoa</taxon>
        <taxon>Ecdysozoa</taxon>
        <taxon>Arthropoda</taxon>
        <taxon>Hexapoda</taxon>
        <taxon>Insecta</taxon>
        <taxon>Pterygota</taxon>
        <taxon>Neoptera</taxon>
        <taxon>Endopterygota</taxon>
        <taxon>Hymenoptera</taxon>
        <taxon>Cephoidea</taxon>
        <taxon>Cephidae</taxon>
        <taxon>Cephus</taxon>
    </lineage>
</organism>
<keyword evidence="5 10" id="KW-0552">Olfaction</keyword>
<evidence type="ECO:0000256" key="3">
    <source>
        <dbReference type="ARBA" id="ARBA00022606"/>
    </source>
</evidence>
<dbReference type="GO" id="GO:0004984">
    <property type="term" value="F:olfactory receptor activity"/>
    <property type="evidence" value="ECO:0007669"/>
    <property type="project" value="InterPro"/>
</dbReference>